<feature type="transmembrane region" description="Helical" evidence="6">
    <location>
        <begin position="72"/>
        <end position="94"/>
    </location>
</feature>
<protein>
    <recommendedName>
        <fullName evidence="10">Flagellar protein</fullName>
    </recommendedName>
</protein>
<evidence type="ECO:0000256" key="2">
    <source>
        <dbReference type="ARBA" id="ARBA00022475"/>
    </source>
</evidence>
<sequence>MKKAHWLKILFVLLAALLLGFSYSSVSYADSGNGTVKAWIDRGQNKQKSPADSGSSGEVKQDGSATYGNSNLFLTFLKLFFSLLLVLALIYLLYHFVVKRTGKFAQVNALKNMGGVSLGANRSLQLVRVGNEILVVGVGETVQLIKEITDPEAIQSLTQQAAPSDHFEENVLKALKWTTDHTLRRNEAKGNLLKNAPSLQNAFQEQLDAVKKERSNQLSALIQEVRKNE</sequence>
<dbReference type="Proteomes" id="UP000018296">
    <property type="component" value="Unassembled WGS sequence"/>
</dbReference>
<proteinExistence type="predicted"/>
<dbReference type="AlphaFoldDB" id="V6J080"/>
<name>V6J080_9BACL</name>
<gene>
    <name evidence="8" type="ORF">P343_02930</name>
</gene>
<keyword evidence="2" id="KW-1003">Cell membrane</keyword>
<dbReference type="STRING" id="1395513.P343_02930"/>
<evidence type="ECO:0008006" key="10">
    <source>
        <dbReference type="Google" id="ProtNLM"/>
    </source>
</evidence>
<keyword evidence="5 6" id="KW-0472">Membrane</keyword>
<evidence type="ECO:0000256" key="6">
    <source>
        <dbReference type="SAM" id="Phobius"/>
    </source>
</evidence>
<dbReference type="OrthoDB" id="2376965at2"/>
<dbReference type="GO" id="GO:0044781">
    <property type="term" value="P:bacterial-type flagellum organization"/>
    <property type="evidence" value="ECO:0007669"/>
    <property type="project" value="InterPro"/>
</dbReference>
<dbReference type="RefSeq" id="WP_023508895.1">
    <property type="nucleotide sequence ID" value="NZ_AWTC01000002.1"/>
</dbReference>
<evidence type="ECO:0000256" key="7">
    <source>
        <dbReference type="SAM" id="SignalP"/>
    </source>
</evidence>
<comment type="caution">
    <text evidence="8">The sequence shown here is derived from an EMBL/GenBank/DDBJ whole genome shotgun (WGS) entry which is preliminary data.</text>
</comment>
<dbReference type="eggNOG" id="COG3190">
    <property type="taxonomic scope" value="Bacteria"/>
</dbReference>
<keyword evidence="3 6" id="KW-0812">Transmembrane</keyword>
<dbReference type="PATRIC" id="fig|1395513.3.peg.596"/>
<dbReference type="GO" id="GO:0016020">
    <property type="term" value="C:membrane"/>
    <property type="evidence" value="ECO:0007669"/>
    <property type="project" value="InterPro"/>
</dbReference>
<evidence type="ECO:0000313" key="8">
    <source>
        <dbReference type="EMBL" id="EST13222.1"/>
    </source>
</evidence>
<accession>V6J080</accession>
<reference evidence="8 9" key="1">
    <citation type="journal article" date="2013" name="Genome Announc.">
        <title>Genome Sequence of Sporolactobacillus laevolacticus DSM442, an Efficient Polymer-Grade D-Lactate Producer from Agricultural Waste Cottonseed as a Nitrogen Source.</title>
        <authorList>
            <person name="Wang H."/>
            <person name="Wang L."/>
            <person name="Ju J."/>
            <person name="Yu B."/>
            <person name="Ma Y."/>
        </authorList>
    </citation>
    <scope>NUCLEOTIDE SEQUENCE [LARGE SCALE GENOMIC DNA]</scope>
    <source>
        <strain evidence="8 9">DSM 442</strain>
    </source>
</reference>
<dbReference type="InterPro" id="IPR022781">
    <property type="entry name" value="Flagellar_biosynth_FliO"/>
</dbReference>
<evidence type="ECO:0000256" key="4">
    <source>
        <dbReference type="ARBA" id="ARBA00022989"/>
    </source>
</evidence>
<dbReference type="Pfam" id="PF04347">
    <property type="entry name" value="FliO"/>
    <property type="match status" value="1"/>
</dbReference>
<keyword evidence="7" id="KW-0732">Signal</keyword>
<organism evidence="8 9">
    <name type="scientific">Sporolactobacillus laevolacticus DSM 442</name>
    <dbReference type="NCBI Taxonomy" id="1395513"/>
    <lineage>
        <taxon>Bacteria</taxon>
        <taxon>Bacillati</taxon>
        <taxon>Bacillota</taxon>
        <taxon>Bacilli</taxon>
        <taxon>Bacillales</taxon>
        <taxon>Sporolactobacillaceae</taxon>
        <taxon>Sporolactobacillus</taxon>
    </lineage>
</organism>
<evidence type="ECO:0000313" key="9">
    <source>
        <dbReference type="Proteomes" id="UP000018296"/>
    </source>
</evidence>
<dbReference type="EMBL" id="AWTC01000002">
    <property type="protein sequence ID" value="EST13222.1"/>
    <property type="molecule type" value="Genomic_DNA"/>
</dbReference>
<keyword evidence="9" id="KW-1185">Reference proteome</keyword>
<evidence type="ECO:0000256" key="5">
    <source>
        <dbReference type="ARBA" id="ARBA00023136"/>
    </source>
</evidence>
<feature type="signal peptide" evidence="7">
    <location>
        <begin position="1"/>
        <end position="29"/>
    </location>
</feature>
<comment type="subcellular location">
    <subcellularLocation>
        <location evidence="1">Cell membrane</location>
    </subcellularLocation>
</comment>
<evidence type="ECO:0000256" key="1">
    <source>
        <dbReference type="ARBA" id="ARBA00004236"/>
    </source>
</evidence>
<evidence type="ECO:0000256" key="3">
    <source>
        <dbReference type="ARBA" id="ARBA00022692"/>
    </source>
</evidence>
<keyword evidence="4 6" id="KW-1133">Transmembrane helix</keyword>
<feature type="chain" id="PRO_5004747081" description="Flagellar protein" evidence="7">
    <location>
        <begin position="30"/>
        <end position="229"/>
    </location>
</feature>